<sequence>MIPLVPYLSAIARLVPEPLSPPGLRAIPDLGAATALGAYFRPGPVPLVDRARNLDRDRRSLLDATDTASSLIWAARGDLAGLALGLVRQFSALLPQAAAHPAAWPALHRQAALLGERALAQARQRSERLEAELVPVAARLPEGPGDASPPVPAELPAPSVPSTPSEPEVPHGDDPVQGGSAAPGEGDGPGEVEAGERAVAAARSALGTPYSWGGTTPAGFDCSGLTQWAWRQAGVELPRLAQDQAVGRPVSAEELQPGDLAVWDGHVAMYSGNGMLIEAGDPVQENPMRTSNMGMTFQGFYRPTG</sequence>
<dbReference type="Proteomes" id="UP001359781">
    <property type="component" value="Unassembled WGS sequence"/>
</dbReference>
<reference evidence="7 8" key="1">
    <citation type="submission" date="2024-02" db="EMBL/GenBank/DDBJ databases">
        <title>Whole genome sequencing and characterization of Corynebacterium isolated from the ocular surface of dry eye disease sufferers.</title>
        <authorList>
            <person name="Naqvi M."/>
        </authorList>
    </citation>
    <scope>NUCLEOTIDE SEQUENCE [LARGE SCALE GENOMIC DNA]</scope>
    <source>
        <strain evidence="7 8">PCRF</strain>
    </source>
</reference>
<keyword evidence="2" id="KW-0645">Protease</keyword>
<evidence type="ECO:0000313" key="7">
    <source>
        <dbReference type="EMBL" id="MEJ4099638.1"/>
    </source>
</evidence>
<name>A0ABU8NX93_9CORY</name>
<keyword evidence="4" id="KW-0788">Thiol protease</keyword>
<dbReference type="InterPro" id="IPR051794">
    <property type="entry name" value="PG_Endopeptidase_C40"/>
</dbReference>
<evidence type="ECO:0000313" key="8">
    <source>
        <dbReference type="Proteomes" id="UP001359781"/>
    </source>
</evidence>
<feature type="region of interest" description="Disordered" evidence="5">
    <location>
        <begin position="139"/>
        <end position="192"/>
    </location>
</feature>
<evidence type="ECO:0000259" key="6">
    <source>
        <dbReference type="PROSITE" id="PS51935"/>
    </source>
</evidence>
<dbReference type="SUPFAM" id="SSF54001">
    <property type="entry name" value="Cysteine proteinases"/>
    <property type="match status" value="1"/>
</dbReference>
<gene>
    <name evidence="7" type="ORF">V5S96_04560</name>
</gene>
<dbReference type="EMBL" id="JBAHVJ010000004">
    <property type="protein sequence ID" value="MEJ4099638.1"/>
    <property type="molecule type" value="Genomic_DNA"/>
</dbReference>
<proteinExistence type="inferred from homology"/>
<comment type="caution">
    <text evidence="7">The sequence shown here is derived from an EMBL/GenBank/DDBJ whole genome shotgun (WGS) entry which is preliminary data.</text>
</comment>
<dbReference type="Pfam" id="PF00877">
    <property type="entry name" value="NLPC_P60"/>
    <property type="match status" value="1"/>
</dbReference>
<feature type="compositionally biased region" description="Pro residues" evidence="5">
    <location>
        <begin position="147"/>
        <end position="161"/>
    </location>
</feature>
<accession>A0ABU8NX93</accession>
<dbReference type="PROSITE" id="PS51935">
    <property type="entry name" value="NLPC_P60"/>
    <property type="match status" value="1"/>
</dbReference>
<dbReference type="RefSeq" id="WP_337889916.1">
    <property type="nucleotide sequence ID" value="NZ_JBAHVI010000004.1"/>
</dbReference>
<evidence type="ECO:0000256" key="2">
    <source>
        <dbReference type="ARBA" id="ARBA00022670"/>
    </source>
</evidence>
<evidence type="ECO:0000256" key="4">
    <source>
        <dbReference type="ARBA" id="ARBA00022807"/>
    </source>
</evidence>
<evidence type="ECO:0000256" key="3">
    <source>
        <dbReference type="ARBA" id="ARBA00022801"/>
    </source>
</evidence>
<dbReference type="InterPro" id="IPR038765">
    <property type="entry name" value="Papain-like_cys_pep_sf"/>
</dbReference>
<keyword evidence="3" id="KW-0378">Hydrolase</keyword>
<dbReference type="Gene3D" id="3.90.1720.10">
    <property type="entry name" value="endopeptidase domain like (from Nostoc punctiforme)"/>
    <property type="match status" value="1"/>
</dbReference>
<evidence type="ECO:0000256" key="1">
    <source>
        <dbReference type="ARBA" id="ARBA00007074"/>
    </source>
</evidence>
<dbReference type="PANTHER" id="PTHR47359">
    <property type="entry name" value="PEPTIDOGLYCAN DL-ENDOPEPTIDASE CWLO"/>
    <property type="match status" value="1"/>
</dbReference>
<keyword evidence="8" id="KW-1185">Reference proteome</keyword>
<comment type="similarity">
    <text evidence="1">Belongs to the peptidase C40 family.</text>
</comment>
<organism evidence="7 8">
    <name type="scientific">Corynebacterium mastitidis</name>
    <dbReference type="NCBI Taxonomy" id="161890"/>
    <lineage>
        <taxon>Bacteria</taxon>
        <taxon>Bacillati</taxon>
        <taxon>Actinomycetota</taxon>
        <taxon>Actinomycetes</taxon>
        <taxon>Mycobacteriales</taxon>
        <taxon>Corynebacteriaceae</taxon>
        <taxon>Corynebacterium</taxon>
    </lineage>
</organism>
<dbReference type="InterPro" id="IPR000064">
    <property type="entry name" value="NLP_P60_dom"/>
</dbReference>
<protein>
    <submittedName>
        <fullName evidence="7">NlpC/P60 family protein</fullName>
    </submittedName>
</protein>
<feature type="domain" description="NlpC/P60" evidence="6">
    <location>
        <begin position="192"/>
        <end position="305"/>
    </location>
</feature>
<evidence type="ECO:0000256" key="5">
    <source>
        <dbReference type="SAM" id="MobiDB-lite"/>
    </source>
</evidence>
<dbReference type="PANTHER" id="PTHR47359:SF3">
    <property type="entry name" value="NLP_P60 DOMAIN-CONTAINING PROTEIN-RELATED"/>
    <property type="match status" value="1"/>
</dbReference>